<reference evidence="2" key="1">
    <citation type="submission" date="2022-05" db="EMBL/GenBank/DDBJ databases">
        <authorList>
            <person name="Ruan C."/>
        </authorList>
    </citation>
    <scope>NUCLEOTIDE SEQUENCE</scope>
</reference>
<evidence type="ECO:0000313" key="3">
    <source>
        <dbReference type="Proteomes" id="UP001057418"/>
    </source>
</evidence>
<dbReference type="EMBL" id="ON528933">
    <property type="protein sequence ID" value="USL85102.1"/>
    <property type="molecule type" value="Genomic_DNA"/>
</dbReference>
<sequence length="105" mass="12313">MARRKRSNVNLPPDWSEFDYATVNGRRLAPGTEVSVRGERGRFRFLKRVVRDDGREWLDFWGGPKGAPQWRSFPADQIRRVHRVNTTETALAEQYKQKKEALRGQ</sequence>
<organism evidence="2 3">
    <name type="scientific">Arthrobacter phage SWEP2</name>
    <dbReference type="NCBI Taxonomy" id="2945958"/>
    <lineage>
        <taxon>Viruses</taxon>
        <taxon>Duplodnaviria</taxon>
        <taxon>Heunggongvirae</taxon>
        <taxon>Uroviricota</taxon>
        <taxon>Caudoviricetes</taxon>
        <taxon>Casidaviridae</taxon>
        <taxon>Swepdovirus</taxon>
        <taxon>Swepdovirus SWEP2</taxon>
    </lineage>
</organism>
<proteinExistence type="predicted"/>
<dbReference type="InterPro" id="IPR055670">
    <property type="entry name" value="DUF7246"/>
</dbReference>
<evidence type="ECO:0000259" key="1">
    <source>
        <dbReference type="Pfam" id="PF23904"/>
    </source>
</evidence>
<dbReference type="Proteomes" id="UP001057418">
    <property type="component" value="Segment"/>
</dbReference>
<feature type="domain" description="DUF7246" evidence="1">
    <location>
        <begin position="2"/>
        <end position="93"/>
    </location>
</feature>
<accession>A0A9E7SGD3</accession>
<evidence type="ECO:0000313" key="2">
    <source>
        <dbReference type="EMBL" id="USL85102.1"/>
    </source>
</evidence>
<dbReference type="Pfam" id="PF23904">
    <property type="entry name" value="DUF7246"/>
    <property type="match status" value="1"/>
</dbReference>
<protein>
    <submittedName>
        <fullName evidence="2">Capsid decoration protein</fullName>
    </submittedName>
</protein>
<keyword evidence="3" id="KW-1185">Reference proteome</keyword>
<name>A0A9E7SGD3_9CAUD</name>